<reference evidence="1 2" key="1">
    <citation type="submission" date="2018-06" db="EMBL/GenBank/DDBJ databases">
        <title>Genomic Encyclopedia of Archaeal and Bacterial Type Strains, Phase II (KMG-II): from individual species to whole genera.</title>
        <authorList>
            <person name="Goeker M."/>
        </authorList>
    </citation>
    <scope>NUCLEOTIDE SEQUENCE [LARGE SCALE GENOMIC DNA]</scope>
    <source>
        <strain evidence="1 2">DSM 6779</strain>
    </source>
</reference>
<sequence length="48" mass="5430">MTESKSTTGNSPRNLTQKTTYNGQYLTIHHPINGLKVLFLAPKNMVRK</sequence>
<keyword evidence="2" id="KW-1185">Reference proteome</keyword>
<name>A0A2W7NSA5_9BACT</name>
<protein>
    <submittedName>
        <fullName evidence="1">Uncharacterized protein</fullName>
    </submittedName>
</protein>
<proteinExistence type="predicted"/>
<accession>A0A2W7NSA5</accession>
<dbReference type="AlphaFoldDB" id="A0A2W7NSA5"/>
<evidence type="ECO:0000313" key="1">
    <source>
        <dbReference type="EMBL" id="PZX19504.1"/>
    </source>
</evidence>
<dbReference type="Proteomes" id="UP000249239">
    <property type="component" value="Unassembled WGS sequence"/>
</dbReference>
<gene>
    <name evidence="1" type="ORF">LX69_00772</name>
</gene>
<evidence type="ECO:0000313" key="2">
    <source>
        <dbReference type="Proteomes" id="UP000249239"/>
    </source>
</evidence>
<organism evidence="1 2">
    <name type="scientific">Breznakibacter xylanolyticus</name>
    <dbReference type="NCBI Taxonomy" id="990"/>
    <lineage>
        <taxon>Bacteria</taxon>
        <taxon>Pseudomonadati</taxon>
        <taxon>Bacteroidota</taxon>
        <taxon>Bacteroidia</taxon>
        <taxon>Marinilabiliales</taxon>
        <taxon>Marinilabiliaceae</taxon>
        <taxon>Breznakibacter</taxon>
    </lineage>
</organism>
<dbReference type="EMBL" id="QKZK01000004">
    <property type="protein sequence ID" value="PZX19504.1"/>
    <property type="molecule type" value="Genomic_DNA"/>
</dbReference>
<comment type="caution">
    <text evidence="1">The sequence shown here is derived from an EMBL/GenBank/DDBJ whole genome shotgun (WGS) entry which is preliminary data.</text>
</comment>